<dbReference type="AlphaFoldDB" id="A0A3M6TQ27"/>
<evidence type="ECO:0000313" key="2">
    <source>
        <dbReference type="Proteomes" id="UP000275408"/>
    </source>
</evidence>
<comment type="caution">
    <text evidence="1">The sequence shown here is derived from an EMBL/GenBank/DDBJ whole genome shotgun (WGS) entry which is preliminary data.</text>
</comment>
<reference evidence="1 2" key="1">
    <citation type="journal article" date="2018" name="Sci. Rep.">
        <title>Comparative analysis of the Pocillopora damicornis genome highlights role of immune system in coral evolution.</title>
        <authorList>
            <person name="Cunning R."/>
            <person name="Bay R.A."/>
            <person name="Gillette P."/>
            <person name="Baker A.C."/>
            <person name="Traylor-Knowles N."/>
        </authorList>
    </citation>
    <scope>NUCLEOTIDE SEQUENCE [LARGE SCALE GENOMIC DNA]</scope>
    <source>
        <strain evidence="1">RSMAS</strain>
        <tissue evidence="1">Whole animal</tissue>
    </source>
</reference>
<organism evidence="1 2">
    <name type="scientific">Pocillopora damicornis</name>
    <name type="common">Cauliflower coral</name>
    <name type="synonym">Millepora damicornis</name>
    <dbReference type="NCBI Taxonomy" id="46731"/>
    <lineage>
        <taxon>Eukaryota</taxon>
        <taxon>Metazoa</taxon>
        <taxon>Cnidaria</taxon>
        <taxon>Anthozoa</taxon>
        <taxon>Hexacorallia</taxon>
        <taxon>Scleractinia</taxon>
        <taxon>Astrocoeniina</taxon>
        <taxon>Pocilloporidae</taxon>
        <taxon>Pocillopora</taxon>
    </lineage>
</organism>
<gene>
    <name evidence="1" type="ORF">pdam_00001921</name>
</gene>
<name>A0A3M6TQ27_POCDA</name>
<sequence length="88" mass="9647">MAVVVIDSVCIFTVGLGHSKIDARSFEKQFEDVVSFVVTLTAVGIPSDFDPFVDNQLNWKGPADFHVLRDDGKRNILRDGAVLLATVL</sequence>
<accession>A0A3M6TQ27</accession>
<keyword evidence="2" id="KW-1185">Reference proteome</keyword>
<proteinExistence type="predicted"/>
<dbReference type="Proteomes" id="UP000275408">
    <property type="component" value="Unassembled WGS sequence"/>
</dbReference>
<protein>
    <submittedName>
        <fullName evidence="1">Uncharacterized protein</fullName>
    </submittedName>
</protein>
<evidence type="ECO:0000313" key="1">
    <source>
        <dbReference type="EMBL" id="RMX43517.1"/>
    </source>
</evidence>
<dbReference type="EMBL" id="RCHS01003197">
    <property type="protein sequence ID" value="RMX43517.1"/>
    <property type="molecule type" value="Genomic_DNA"/>
</dbReference>